<keyword evidence="6 8" id="KW-1133">Transmembrane helix</keyword>
<evidence type="ECO:0000256" key="4">
    <source>
        <dbReference type="ARBA" id="ARBA00022475"/>
    </source>
</evidence>
<dbReference type="Gene3D" id="1.10.3470.10">
    <property type="entry name" value="ABC transporter involved in vitamin B12 uptake, BtuC"/>
    <property type="match status" value="1"/>
</dbReference>
<dbReference type="AlphaFoldDB" id="A0A0C5RBF4"/>
<evidence type="ECO:0000256" key="1">
    <source>
        <dbReference type="ARBA" id="ARBA00004651"/>
    </source>
</evidence>
<dbReference type="PATRIC" id="fig|42094.4.peg.208"/>
<feature type="transmembrane region" description="Helical" evidence="8">
    <location>
        <begin position="212"/>
        <end position="231"/>
    </location>
</feature>
<dbReference type="KEGG" id="ude:JM47_01100"/>
<keyword evidence="7 8" id="KW-0472">Membrane</keyword>
<comment type="similarity">
    <text evidence="2">Belongs to the binding-protein-dependent transport system permease family. FecCD subfamily.</text>
</comment>
<dbReference type="Proteomes" id="UP000032261">
    <property type="component" value="Chromosome"/>
</dbReference>
<feature type="transmembrane region" description="Helical" evidence="8">
    <location>
        <begin position="166"/>
        <end position="186"/>
    </location>
</feature>
<evidence type="ECO:0000256" key="6">
    <source>
        <dbReference type="ARBA" id="ARBA00022989"/>
    </source>
</evidence>
<dbReference type="RefSeq" id="WP_208895157.1">
    <property type="nucleotide sequence ID" value="NZ_CP009770.1"/>
</dbReference>
<dbReference type="PANTHER" id="PTHR30472:SF25">
    <property type="entry name" value="ABC TRANSPORTER PERMEASE PROTEIN MJ0876-RELATED"/>
    <property type="match status" value="1"/>
</dbReference>
<dbReference type="InterPro" id="IPR037294">
    <property type="entry name" value="ABC_BtuC-like"/>
</dbReference>
<feature type="transmembrane region" description="Helical" evidence="8">
    <location>
        <begin position="298"/>
        <end position="320"/>
    </location>
</feature>
<gene>
    <name evidence="9" type="ORF">JM47_01100</name>
</gene>
<organism evidence="9 10">
    <name type="scientific">Ureaplasma diversum</name>
    <dbReference type="NCBI Taxonomy" id="42094"/>
    <lineage>
        <taxon>Bacteria</taxon>
        <taxon>Bacillati</taxon>
        <taxon>Mycoplasmatota</taxon>
        <taxon>Mycoplasmoidales</taxon>
        <taxon>Mycoplasmoidaceae</taxon>
        <taxon>Ureaplasma</taxon>
    </lineage>
</organism>
<reference evidence="9 10" key="1">
    <citation type="journal article" date="2015" name="Genome Announc.">
        <title>Genome Sequence of Ureaplasma diversum Strain ATCC 49782.</title>
        <authorList>
            <person name="Marques L.M."/>
            <person name="Guimaraes A.M."/>
            <person name="Martins H.B."/>
            <person name="Rezende I.S."/>
            <person name="Barbosa M.S."/>
            <person name="Campos G.B."/>
            <person name="do Nascimento N.C."/>
            <person name="Dos Santos A.P."/>
            <person name="Amorim A.T."/>
            <person name="Santos V.M."/>
            <person name="Messick J.B."/>
            <person name="Timenetsky J."/>
        </authorList>
    </citation>
    <scope>NUCLEOTIDE SEQUENCE [LARGE SCALE GENOMIC DNA]</scope>
    <source>
        <strain evidence="9 10">ATCC 49782</strain>
    </source>
</reference>
<feature type="transmembrane region" description="Helical" evidence="8">
    <location>
        <begin position="102"/>
        <end position="123"/>
    </location>
</feature>
<keyword evidence="4" id="KW-1003">Cell membrane</keyword>
<feature type="transmembrane region" description="Helical" evidence="8">
    <location>
        <begin position="326"/>
        <end position="348"/>
    </location>
</feature>
<dbReference type="GO" id="GO:0022857">
    <property type="term" value="F:transmembrane transporter activity"/>
    <property type="evidence" value="ECO:0007669"/>
    <property type="project" value="InterPro"/>
</dbReference>
<evidence type="ECO:0000256" key="8">
    <source>
        <dbReference type="SAM" id="Phobius"/>
    </source>
</evidence>
<dbReference type="EMBL" id="CP009770">
    <property type="protein sequence ID" value="AJQ45226.1"/>
    <property type="molecule type" value="Genomic_DNA"/>
</dbReference>
<sequence>MKLNWSNNKTKEIINNGYLKQRFVSFYKQNKLVYWIVTIVLVILFSFLIMFTTAKGVVSADAKTVFRVYSITVVQIIVTGFCLGISGYLIQRITRNRLIDTSSLGIGNVCLIGLLGLGLTFNFDAKGSTIRFLDTLPFIFVFCSLVAGLCLYYFAKTRNNFSSNKLIVCGIFLNFISITIAISLRARLSLTAVNFLDDRLIASFGKRSDLEWILAGSLFSICLVWWLIRSFHYQIVLNEINVAKQLGLKVKLINFELIAIASILTAIAYILAGNILFLAIASGNIAYLIFGNKLRNGALFSGLITSLFLLFSHFILNNIIGTLTPYLFHAPIMTPLIIAPIFLIIVLVKK</sequence>
<evidence type="ECO:0000313" key="10">
    <source>
        <dbReference type="Proteomes" id="UP000032261"/>
    </source>
</evidence>
<feature type="transmembrane region" description="Helical" evidence="8">
    <location>
        <begin position="66"/>
        <end position="90"/>
    </location>
</feature>
<evidence type="ECO:0000256" key="7">
    <source>
        <dbReference type="ARBA" id="ARBA00023136"/>
    </source>
</evidence>
<feature type="transmembrane region" description="Helical" evidence="8">
    <location>
        <begin position="32"/>
        <end position="54"/>
    </location>
</feature>
<dbReference type="InterPro" id="IPR000522">
    <property type="entry name" value="ABC_transptr_permease_BtuC"/>
</dbReference>
<dbReference type="HOGENOM" id="CLU_064507_0_0_14"/>
<feature type="transmembrane region" description="Helical" evidence="8">
    <location>
        <begin position="135"/>
        <end position="154"/>
    </location>
</feature>
<protein>
    <recommendedName>
        <fullName evidence="11">Ferrichrome ABC transporter</fullName>
    </recommendedName>
</protein>
<keyword evidence="3" id="KW-0813">Transport</keyword>
<keyword evidence="5 8" id="KW-0812">Transmembrane</keyword>
<feature type="transmembrane region" description="Helical" evidence="8">
    <location>
        <begin position="252"/>
        <end position="269"/>
    </location>
</feature>
<evidence type="ECO:0000256" key="5">
    <source>
        <dbReference type="ARBA" id="ARBA00022692"/>
    </source>
</evidence>
<dbReference type="SUPFAM" id="SSF81345">
    <property type="entry name" value="ABC transporter involved in vitamin B12 uptake, BtuC"/>
    <property type="match status" value="1"/>
</dbReference>
<evidence type="ECO:0008006" key="11">
    <source>
        <dbReference type="Google" id="ProtNLM"/>
    </source>
</evidence>
<dbReference type="Pfam" id="PF01032">
    <property type="entry name" value="FecCD"/>
    <property type="match status" value="1"/>
</dbReference>
<evidence type="ECO:0000313" key="9">
    <source>
        <dbReference type="EMBL" id="AJQ45226.1"/>
    </source>
</evidence>
<dbReference type="STRING" id="42094.JM47_01100"/>
<feature type="transmembrane region" description="Helical" evidence="8">
    <location>
        <begin position="275"/>
        <end position="291"/>
    </location>
</feature>
<comment type="subcellular location">
    <subcellularLocation>
        <location evidence="1">Cell membrane</location>
        <topology evidence="1">Multi-pass membrane protein</topology>
    </subcellularLocation>
</comment>
<dbReference type="GO" id="GO:0005886">
    <property type="term" value="C:plasma membrane"/>
    <property type="evidence" value="ECO:0007669"/>
    <property type="project" value="UniProtKB-SubCell"/>
</dbReference>
<proteinExistence type="inferred from homology"/>
<accession>A0A0C5RBF4</accession>
<name>A0A0C5RBF4_9BACT</name>
<evidence type="ECO:0000256" key="2">
    <source>
        <dbReference type="ARBA" id="ARBA00007935"/>
    </source>
</evidence>
<dbReference type="PANTHER" id="PTHR30472">
    <property type="entry name" value="FERRIC ENTEROBACTIN TRANSPORT SYSTEM PERMEASE PROTEIN"/>
    <property type="match status" value="1"/>
</dbReference>
<evidence type="ECO:0000256" key="3">
    <source>
        <dbReference type="ARBA" id="ARBA00022448"/>
    </source>
</evidence>